<dbReference type="PANTHER" id="PTHR30575:SF3">
    <property type="entry name" value="PEPTIDASE M20 DIMERISATION DOMAIN-CONTAINING PROTEIN"/>
    <property type="match status" value="1"/>
</dbReference>
<feature type="binding site" evidence="2">
    <location>
        <position position="152"/>
    </location>
    <ligand>
        <name>Mn(2+)</name>
        <dbReference type="ChEBI" id="CHEBI:29035"/>
        <label>2</label>
    </ligand>
</feature>
<dbReference type="NCBIfam" id="TIGR01891">
    <property type="entry name" value="amidohydrolases"/>
    <property type="match status" value="1"/>
</dbReference>
<comment type="cofactor">
    <cofactor evidence="2">
        <name>Mn(2+)</name>
        <dbReference type="ChEBI" id="CHEBI:29035"/>
    </cofactor>
    <text evidence="2">The Mn(2+) ion enhances activity.</text>
</comment>
<comment type="caution">
    <text evidence="4">The sequence shown here is derived from an EMBL/GenBank/DDBJ whole genome shotgun (WGS) entry which is preliminary data.</text>
</comment>
<evidence type="ECO:0000256" key="2">
    <source>
        <dbReference type="PIRSR" id="PIRSR005962-1"/>
    </source>
</evidence>
<dbReference type="InterPro" id="IPR036264">
    <property type="entry name" value="Bact_exopeptidase_dim_dom"/>
</dbReference>
<keyword evidence="2" id="KW-0479">Metal-binding</keyword>
<keyword evidence="2" id="KW-0464">Manganese</keyword>
<evidence type="ECO:0000259" key="3">
    <source>
        <dbReference type="Pfam" id="PF07687"/>
    </source>
</evidence>
<dbReference type="Proteomes" id="UP001230466">
    <property type="component" value="Unassembled WGS sequence"/>
</dbReference>
<dbReference type="PIRSF" id="PIRSF005962">
    <property type="entry name" value="Pept_M20D_amidohydro"/>
    <property type="match status" value="1"/>
</dbReference>
<dbReference type="AlphaFoldDB" id="A0AAW8CPM8"/>
<dbReference type="GO" id="GO:0005737">
    <property type="term" value="C:cytoplasm"/>
    <property type="evidence" value="ECO:0007669"/>
    <property type="project" value="TreeGrafter"/>
</dbReference>
<keyword evidence="1" id="KW-0378">Hydrolase</keyword>
<dbReference type="InterPro" id="IPR017439">
    <property type="entry name" value="Amidohydrolase"/>
</dbReference>
<feature type="domain" description="Peptidase M20 dimerisation" evidence="3">
    <location>
        <begin position="236"/>
        <end position="309"/>
    </location>
</feature>
<protein>
    <submittedName>
        <fullName evidence="4">Amidohydrolase</fullName>
    </submittedName>
</protein>
<organism evidence="4 5">
    <name type="scientific">Pasteurella atlantica</name>
    <dbReference type="NCBI Taxonomy" id="2827233"/>
    <lineage>
        <taxon>Bacteria</taxon>
        <taxon>Pseudomonadati</taxon>
        <taxon>Pseudomonadota</taxon>
        <taxon>Gammaproteobacteria</taxon>
        <taxon>Pasteurellales</taxon>
        <taxon>Pasteurellaceae</taxon>
        <taxon>Pasteurella</taxon>
    </lineage>
</organism>
<evidence type="ECO:0000313" key="5">
    <source>
        <dbReference type="Proteomes" id="UP001230466"/>
    </source>
</evidence>
<dbReference type="SUPFAM" id="SSF55031">
    <property type="entry name" value="Bacterial exopeptidase dimerisation domain"/>
    <property type="match status" value="1"/>
</dbReference>
<dbReference type="EMBL" id="JASAYJ010000008">
    <property type="protein sequence ID" value="MDP8187113.1"/>
    <property type="molecule type" value="Genomic_DNA"/>
</dbReference>
<dbReference type="GO" id="GO:0046657">
    <property type="term" value="P:folic acid catabolic process"/>
    <property type="evidence" value="ECO:0007669"/>
    <property type="project" value="TreeGrafter"/>
</dbReference>
<dbReference type="Pfam" id="PF07687">
    <property type="entry name" value="M20_dimer"/>
    <property type="match status" value="1"/>
</dbReference>
<gene>
    <name evidence="4" type="ORF">QJU78_04910</name>
</gene>
<feature type="binding site" evidence="2">
    <location>
        <position position="150"/>
    </location>
    <ligand>
        <name>Mn(2+)</name>
        <dbReference type="ChEBI" id="CHEBI:29035"/>
        <label>2</label>
    </ligand>
</feature>
<dbReference type="InterPro" id="IPR002933">
    <property type="entry name" value="Peptidase_M20"/>
</dbReference>
<evidence type="ECO:0000256" key="1">
    <source>
        <dbReference type="ARBA" id="ARBA00022801"/>
    </source>
</evidence>
<dbReference type="RefSeq" id="WP_211597693.1">
    <property type="nucleotide sequence ID" value="NZ_JAGRQI010000007.1"/>
</dbReference>
<sequence>MDKIAIQVQSLEKEMIKNRRFFHSHPETGWFTFFTTAVIANEMEKLGFNIKMGREVVVPEQRLGLGSKEECQFAILRAKQLLNKDQEKFLDIMEDGLTGLVAEIDTKREGKVLAFRFDIDGVDVTESKEESHRPFKEGFNSDIAGITHACGHDGHITIGLALALAKLIIQNLDDFNGKFKFIFQSAEEGTRGAIGMEAAGILDDVDYLLGGHMGFQAKELGGLICGTNKFLATSKFDVILKGKSAHAAGAPQDGSNALLAAAQITLNMHAITRHSDGVTRINVGILKAGEGRNVIAPNGYLACETRGETTALDQFMFEQCEKIVKGVSLAYGVDYEIIKTGGTAGGDSDEEITNIYFEAAQNSPFIDNNKIIKNLDFGACEDFAHFMQGVQNQGGKSAYLMIGTKLAAGHHNAKFDFDEKSLLAGTDIFLRSVYRLNSISQNGI</sequence>
<dbReference type="GO" id="GO:0016805">
    <property type="term" value="F:dipeptidase activity"/>
    <property type="evidence" value="ECO:0007669"/>
    <property type="project" value="TreeGrafter"/>
</dbReference>
<feature type="binding site" evidence="2">
    <location>
        <position position="188"/>
    </location>
    <ligand>
        <name>Mn(2+)</name>
        <dbReference type="ChEBI" id="CHEBI:29035"/>
        <label>2</label>
    </ligand>
</feature>
<dbReference type="InterPro" id="IPR011650">
    <property type="entry name" value="Peptidase_M20_dimer"/>
</dbReference>
<dbReference type="PANTHER" id="PTHR30575">
    <property type="entry name" value="PEPTIDASE M20"/>
    <property type="match status" value="1"/>
</dbReference>
<accession>A0AAW8CPM8</accession>
<reference evidence="4" key="1">
    <citation type="journal article" date="2023" name="Front. Microbiol.">
        <title>Phylogeography and host specificity of Pasteurellaceae pathogenic to sea-farmed fish in the north-east Atlantic.</title>
        <authorList>
            <person name="Gulla S."/>
            <person name="Colquhoun D.J."/>
            <person name="Olsen A.B."/>
            <person name="Spilsberg B."/>
            <person name="Lagesen K."/>
            <person name="Aakesson C.P."/>
            <person name="Strom S."/>
            <person name="Manji F."/>
            <person name="Birkbeck T.H."/>
            <person name="Nilsen H.K."/>
        </authorList>
    </citation>
    <scope>NUCLEOTIDE SEQUENCE</scope>
    <source>
        <strain evidence="4">VIB1234</strain>
    </source>
</reference>
<feature type="binding site" evidence="2">
    <location>
        <position position="212"/>
    </location>
    <ligand>
        <name>Mn(2+)</name>
        <dbReference type="ChEBI" id="CHEBI:29035"/>
        <label>2</label>
    </ligand>
</feature>
<dbReference type="GO" id="GO:0071713">
    <property type="term" value="F:para-aminobenzoyl-glutamate hydrolase activity"/>
    <property type="evidence" value="ECO:0007669"/>
    <property type="project" value="TreeGrafter"/>
</dbReference>
<dbReference type="SUPFAM" id="SSF53187">
    <property type="entry name" value="Zn-dependent exopeptidases"/>
    <property type="match status" value="1"/>
</dbReference>
<proteinExistence type="predicted"/>
<evidence type="ECO:0000313" key="4">
    <source>
        <dbReference type="EMBL" id="MDP8187113.1"/>
    </source>
</evidence>
<dbReference type="Pfam" id="PF01546">
    <property type="entry name" value="Peptidase_M20"/>
    <property type="match status" value="1"/>
</dbReference>
<dbReference type="Gene3D" id="3.40.630.10">
    <property type="entry name" value="Zn peptidases"/>
    <property type="match status" value="2"/>
</dbReference>
<dbReference type="GO" id="GO:0046872">
    <property type="term" value="F:metal ion binding"/>
    <property type="evidence" value="ECO:0007669"/>
    <property type="project" value="UniProtKB-KW"/>
</dbReference>
<dbReference type="InterPro" id="IPR052030">
    <property type="entry name" value="Peptidase_M20/M20A_hydrolases"/>
</dbReference>
<name>A0AAW8CPM8_9PAST</name>
<feature type="binding site" evidence="2">
    <location>
        <position position="411"/>
    </location>
    <ligand>
        <name>Mn(2+)</name>
        <dbReference type="ChEBI" id="CHEBI:29035"/>
        <label>2</label>
    </ligand>
</feature>